<gene>
    <name evidence="1" type="ORF">BDM02DRAFT_1512708</name>
</gene>
<proteinExistence type="predicted"/>
<protein>
    <submittedName>
        <fullName evidence="1">OPT-domain-containing protein</fullName>
    </submittedName>
</protein>
<dbReference type="EMBL" id="MU117988">
    <property type="protein sequence ID" value="KAF9650110.1"/>
    <property type="molecule type" value="Genomic_DNA"/>
</dbReference>
<name>A0ACB6ZK11_THEGA</name>
<reference evidence="1" key="2">
    <citation type="journal article" date="2020" name="Nat. Commun.">
        <title>Large-scale genome sequencing of mycorrhizal fungi provides insights into the early evolution of symbiotic traits.</title>
        <authorList>
            <person name="Miyauchi S."/>
            <person name="Kiss E."/>
            <person name="Kuo A."/>
            <person name="Drula E."/>
            <person name="Kohler A."/>
            <person name="Sanchez-Garcia M."/>
            <person name="Morin E."/>
            <person name="Andreopoulos B."/>
            <person name="Barry K.W."/>
            <person name="Bonito G."/>
            <person name="Buee M."/>
            <person name="Carver A."/>
            <person name="Chen C."/>
            <person name="Cichocki N."/>
            <person name="Clum A."/>
            <person name="Culley D."/>
            <person name="Crous P.W."/>
            <person name="Fauchery L."/>
            <person name="Girlanda M."/>
            <person name="Hayes R.D."/>
            <person name="Keri Z."/>
            <person name="LaButti K."/>
            <person name="Lipzen A."/>
            <person name="Lombard V."/>
            <person name="Magnuson J."/>
            <person name="Maillard F."/>
            <person name="Murat C."/>
            <person name="Nolan M."/>
            <person name="Ohm R.A."/>
            <person name="Pangilinan J."/>
            <person name="Pereira M.F."/>
            <person name="Perotto S."/>
            <person name="Peter M."/>
            <person name="Pfister S."/>
            <person name="Riley R."/>
            <person name="Sitrit Y."/>
            <person name="Stielow J.B."/>
            <person name="Szollosi G."/>
            <person name="Zifcakova L."/>
            <person name="Stursova M."/>
            <person name="Spatafora J.W."/>
            <person name="Tedersoo L."/>
            <person name="Vaario L.M."/>
            <person name="Yamada A."/>
            <person name="Yan M."/>
            <person name="Wang P."/>
            <person name="Xu J."/>
            <person name="Bruns T."/>
            <person name="Baldrian P."/>
            <person name="Vilgalys R."/>
            <person name="Dunand C."/>
            <person name="Henrissat B."/>
            <person name="Grigoriev I.V."/>
            <person name="Hibbett D."/>
            <person name="Nagy L.G."/>
            <person name="Martin F.M."/>
        </authorList>
    </citation>
    <scope>NUCLEOTIDE SEQUENCE</scope>
    <source>
        <strain evidence="1">P2</strain>
    </source>
</reference>
<evidence type="ECO:0000313" key="1">
    <source>
        <dbReference type="EMBL" id="KAF9650110.1"/>
    </source>
</evidence>
<sequence length="833" mass="93966">MSEKRRSSSLDETSGSDEKGFHQDIDALAEDMQALGPDLLEATTHAKTMTPEEIEETIDYLLDEHGKDPIFPPRVIEAARRYRFDEELRNDPLEYQRIYEELKVEAALLVINSPYAEVRAVVDNHDDPMMPSSTFRAWFIGTIFVAAGGFINQFFSVRQPGILVSANVAQLLAFPAGKLLEAILPSRQFTTFGYTWSLNPGRFNLKEHMVITIMANVGFNTPYTGYIIWVQYLPIYFNQTYASRFGYQILVALSTNFIGYGLAGLTRRFLVYPSQAVWPANLATIALNRAFHTETNNAANGWRVSRMRWFMYCFVAMFIYFWFPNYILQAMSYFNWITWIAPKNVKLAAVAGSVTGLGLNPLPTFDWNQLTAIADPLINPFFSIMNIFLGSLFTLPVVAAIWFTNTWYTSHIPINSNHVYDNTGKRYKVARVVNDKTLFDQAGYRAYSPAYLSAGNSFIYGSFFGVYTSTITHAALYHRREIVSGFKNLIGRKSAFANSKDIHTRLMRSYEEVPEWIYFLVLCASIGIGAAGIAIYPTNTSPAVVLYGVFLAVIFCIPCGIIMAITNVEVTLNVVAELFGGLWFPGNATAMNYFKAYGYVTTSHTLHFAQDLKLAHYTHIAPWVTFNCQMFATLVSTFVCTAILNYQMTKIPDVCTPEQKDHFTCPGVNTFFTASVLWGTLGPKRMFGSGAIYNGLLWCFLIGALLPIPFYFLSKKWKIFRYFHAPVFLYGGLVWAPYNLANVWPAIPVAWLFNYYIKKRFLGWWSKYNYITTSAFSCAIAISALVIFFALQQQGIEINWSGNNRPFDGCDGTGCVLHPVPKGGHFGPGPGEF</sequence>
<evidence type="ECO:0000313" key="2">
    <source>
        <dbReference type="Proteomes" id="UP000886501"/>
    </source>
</evidence>
<dbReference type="Proteomes" id="UP000886501">
    <property type="component" value="Unassembled WGS sequence"/>
</dbReference>
<comment type="caution">
    <text evidence="1">The sequence shown here is derived from an EMBL/GenBank/DDBJ whole genome shotgun (WGS) entry which is preliminary data.</text>
</comment>
<keyword evidence="2" id="KW-1185">Reference proteome</keyword>
<organism evidence="1 2">
    <name type="scientific">Thelephora ganbajun</name>
    <name type="common">Ganba fungus</name>
    <dbReference type="NCBI Taxonomy" id="370292"/>
    <lineage>
        <taxon>Eukaryota</taxon>
        <taxon>Fungi</taxon>
        <taxon>Dikarya</taxon>
        <taxon>Basidiomycota</taxon>
        <taxon>Agaricomycotina</taxon>
        <taxon>Agaricomycetes</taxon>
        <taxon>Thelephorales</taxon>
        <taxon>Thelephoraceae</taxon>
        <taxon>Thelephora</taxon>
    </lineage>
</organism>
<reference evidence="1" key="1">
    <citation type="submission" date="2019-10" db="EMBL/GenBank/DDBJ databases">
        <authorList>
            <consortium name="DOE Joint Genome Institute"/>
            <person name="Kuo A."/>
            <person name="Miyauchi S."/>
            <person name="Kiss E."/>
            <person name="Drula E."/>
            <person name="Kohler A."/>
            <person name="Sanchez-Garcia M."/>
            <person name="Andreopoulos B."/>
            <person name="Barry K.W."/>
            <person name="Bonito G."/>
            <person name="Buee M."/>
            <person name="Carver A."/>
            <person name="Chen C."/>
            <person name="Cichocki N."/>
            <person name="Clum A."/>
            <person name="Culley D."/>
            <person name="Crous P.W."/>
            <person name="Fauchery L."/>
            <person name="Girlanda M."/>
            <person name="Hayes R."/>
            <person name="Keri Z."/>
            <person name="Labutti K."/>
            <person name="Lipzen A."/>
            <person name="Lombard V."/>
            <person name="Magnuson J."/>
            <person name="Maillard F."/>
            <person name="Morin E."/>
            <person name="Murat C."/>
            <person name="Nolan M."/>
            <person name="Ohm R."/>
            <person name="Pangilinan J."/>
            <person name="Pereira M."/>
            <person name="Perotto S."/>
            <person name="Peter M."/>
            <person name="Riley R."/>
            <person name="Sitrit Y."/>
            <person name="Stielow B."/>
            <person name="Szollosi G."/>
            <person name="Zifcakova L."/>
            <person name="Stursova M."/>
            <person name="Spatafora J.W."/>
            <person name="Tedersoo L."/>
            <person name="Vaario L.-M."/>
            <person name="Yamada A."/>
            <person name="Yan M."/>
            <person name="Wang P."/>
            <person name="Xu J."/>
            <person name="Bruns T."/>
            <person name="Baldrian P."/>
            <person name="Vilgalys R."/>
            <person name="Henrissat B."/>
            <person name="Grigoriev I.V."/>
            <person name="Hibbett D."/>
            <person name="Nagy L.G."/>
            <person name="Martin F.M."/>
        </authorList>
    </citation>
    <scope>NUCLEOTIDE SEQUENCE</scope>
    <source>
        <strain evidence="1">P2</strain>
    </source>
</reference>
<accession>A0ACB6ZK11</accession>